<dbReference type="GO" id="GO:0061798">
    <property type="term" value="F:GTP 3',8'-cyclase activity"/>
    <property type="evidence" value="ECO:0007669"/>
    <property type="project" value="TreeGrafter"/>
</dbReference>
<dbReference type="SMART" id="SM00729">
    <property type="entry name" value="Elp3"/>
    <property type="match status" value="1"/>
</dbReference>
<dbReference type="NCBIfam" id="TIGR02666">
    <property type="entry name" value="moaA"/>
    <property type="match status" value="1"/>
</dbReference>
<keyword evidence="8" id="KW-0501">Molybdenum cofactor biosynthesis</keyword>
<dbReference type="Pfam" id="PF04055">
    <property type="entry name" value="Radical_SAM"/>
    <property type="match status" value="1"/>
</dbReference>
<dbReference type="AlphaFoldDB" id="A0A9W6GEP8"/>
<evidence type="ECO:0000256" key="5">
    <source>
        <dbReference type="ARBA" id="ARBA00023004"/>
    </source>
</evidence>
<dbReference type="CDD" id="cd01335">
    <property type="entry name" value="Radical_SAM"/>
    <property type="match status" value="1"/>
</dbReference>
<dbReference type="InterPro" id="IPR058240">
    <property type="entry name" value="rSAM_sf"/>
</dbReference>
<evidence type="ECO:0000256" key="4">
    <source>
        <dbReference type="ARBA" id="ARBA00022741"/>
    </source>
</evidence>
<dbReference type="SUPFAM" id="SSF102114">
    <property type="entry name" value="Radical SAM enzymes"/>
    <property type="match status" value="1"/>
</dbReference>
<evidence type="ECO:0000256" key="8">
    <source>
        <dbReference type="ARBA" id="ARBA00023150"/>
    </source>
</evidence>
<sequence>MPEEGITNLLPHHEILSYEEILKIVEIGVDLGITKIRITGGEPLLRKGIVSFIERLARIEGIRDIGMTTNGVLLKKFAKDLYNAGLKRVNVSLDSLDENKFRAITRVGLIDDVFEGIDEAKNAGLQPVKVNVVVMKGINDDEIEKFALWSKKVEYQIRFIEFMPVGQNAWKKELFISKDEIKERIENKIGKLIPVQMKKSGPAEYFMLAGAKGFLGFISPMTTHICVRCNRLRLTADGKLRPCLFSDKEVDIKKILRSGASTEEIRETIIKTIHLKPQGMSEHTKPLRPMSTIGG</sequence>
<proteinExistence type="predicted"/>
<keyword evidence="3" id="KW-0479">Metal-binding</keyword>
<evidence type="ECO:0000256" key="2">
    <source>
        <dbReference type="ARBA" id="ARBA00022691"/>
    </source>
</evidence>
<evidence type="ECO:0000313" key="11">
    <source>
        <dbReference type="Proteomes" id="UP001144297"/>
    </source>
</evidence>
<dbReference type="InterPro" id="IPR013785">
    <property type="entry name" value="Aldolase_TIM"/>
</dbReference>
<dbReference type="GO" id="GO:0061799">
    <property type="term" value="F:cyclic pyranopterin monophosphate synthase activity"/>
    <property type="evidence" value="ECO:0007669"/>
    <property type="project" value="TreeGrafter"/>
</dbReference>
<keyword evidence="4" id="KW-0547">Nucleotide-binding</keyword>
<evidence type="ECO:0000256" key="7">
    <source>
        <dbReference type="ARBA" id="ARBA00023134"/>
    </source>
</evidence>
<protein>
    <submittedName>
        <fullName evidence="10">GTP 3',8-cyclase</fullName>
    </submittedName>
</protein>
<dbReference type="NCBIfam" id="NF001199">
    <property type="entry name" value="PRK00164.2-1"/>
    <property type="match status" value="1"/>
</dbReference>
<keyword evidence="5" id="KW-0408">Iron</keyword>
<dbReference type="InterPro" id="IPR010505">
    <property type="entry name" value="MoaA_twitch"/>
</dbReference>
<dbReference type="EMBL" id="BSDX01000001">
    <property type="protein sequence ID" value="GLI52526.1"/>
    <property type="molecule type" value="Genomic_DNA"/>
</dbReference>
<dbReference type="Gene3D" id="3.20.20.70">
    <property type="entry name" value="Aldolase class I"/>
    <property type="match status" value="1"/>
</dbReference>
<gene>
    <name evidence="10" type="primary">moaA</name>
    <name evidence="10" type="ORF">TISLANDTSLP1_02190</name>
</gene>
<dbReference type="CDD" id="cd21117">
    <property type="entry name" value="Twitch_MoaA"/>
    <property type="match status" value="1"/>
</dbReference>
<dbReference type="GO" id="GO:0046872">
    <property type="term" value="F:metal ion binding"/>
    <property type="evidence" value="ECO:0007669"/>
    <property type="project" value="UniProtKB-KW"/>
</dbReference>
<dbReference type="GO" id="GO:0006777">
    <property type="term" value="P:Mo-molybdopterin cofactor biosynthetic process"/>
    <property type="evidence" value="ECO:0007669"/>
    <property type="project" value="UniProtKB-KW"/>
</dbReference>
<evidence type="ECO:0000259" key="9">
    <source>
        <dbReference type="PROSITE" id="PS51918"/>
    </source>
</evidence>
<reference evidence="10" key="1">
    <citation type="submission" date="2022-12" db="EMBL/GenBank/DDBJ databases">
        <title>Reference genome sequencing for broad-spectrum identification of bacterial and archaeal isolates by mass spectrometry.</title>
        <authorList>
            <person name="Sekiguchi Y."/>
            <person name="Tourlousse D.M."/>
        </authorList>
    </citation>
    <scope>NUCLEOTIDE SEQUENCE</scope>
    <source>
        <strain evidence="10">TSL-P1</strain>
    </source>
</reference>
<dbReference type="InterPro" id="IPR050105">
    <property type="entry name" value="MoCo_biosynth_MoaA/MoaC"/>
</dbReference>
<dbReference type="GO" id="GO:0051539">
    <property type="term" value="F:4 iron, 4 sulfur cluster binding"/>
    <property type="evidence" value="ECO:0007669"/>
    <property type="project" value="UniProtKB-KW"/>
</dbReference>
<dbReference type="PANTHER" id="PTHR22960:SF0">
    <property type="entry name" value="MOLYBDENUM COFACTOR BIOSYNTHESIS PROTEIN 1"/>
    <property type="match status" value="1"/>
</dbReference>
<dbReference type="Proteomes" id="UP001144297">
    <property type="component" value="Unassembled WGS sequence"/>
</dbReference>
<keyword evidence="6" id="KW-0411">Iron-sulfur</keyword>
<comment type="cofactor">
    <cofactor evidence="1">
        <name>[4Fe-4S] cluster</name>
        <dbReference type="ChEBI" id="CHEBI:49883"/>
    </cofactor>
</comment>
<dbReference type="PROSITE" id="PS51918">
    <property type="entry name" value="RADICAL_SAM"/>
    <property type="match status" value="1"/>
</dbReference>
<organism evidence="10 11">
    <name type="scientific">Thermodesulfovibrio yellowstonii</name>
    <dbReference type="NCBI Taxonomy" id="28262"/>
    <lineage>
        <taxon>Bacteria</taxon>
        <taxon>Pseudomonadati</taxon>
        <taxon>Nitrospirota</taxon>
        <taxon>Thermodesulfovibrionia</taxon>
        <taxon>Thermodesulfovibrionales</taxon>
        <taxon>Thermodesulfovibrionaceae</taxon>
        <taxon>Thermodesulfovibrio</taxon>
    </lineage>
</organism>
<evidence type="ECO:0000256" key="6">
    <source>
        <dbReference type="ARBA" id="ARBA00023014"/>
    </source>
</evidence>
<feature type="domain" description="Radical SAM core" evidence="9">
    <location>
        <begin position="1"/>
        <end position="202"/>
    </location>
</feature>
<keyword evidence="2" id="KW-0949">S-adenosyl-L-methionine</keyword>
<dbReference type="PANTHER" id="PTHR22960">
    <property type="entry name" value="MOLYBDOPTERIN COFACTOR SYNTHESIS PROTEIN A"/>
    <property type="match status" value="1"/>
</dbReference>
<evidence type="ECO:0000256" key="3">
    <source>
        <dbReference type="ARBA" id="ARBA00022723"/>
    </source>
</evidence>
<accession>A0A9W6GEP8</accession>
<dbReference type="GO" id="GO:0005525">
    <property type="term" value="F:GTP binding"/>
    <property type="evidence" value="ECO:0007669"/>
    <property type="project" value="UniProtKB-KW"/>
</dbReference>
<dbReference type="InterPro" id="IPR013483">
    <property type="entry name" value="MoaA"/>
</dbReference>
<dbReference type="Pfam" id="PF06463">
    <property type="entry name" value="Mob_synth_C"/>
    <property type="match status" value="1"/>
</dbReference>
<evidence type="ECO:0000256" key="1">
    <source>
        <dbReference type="ARBA" id="ARBA00001966"/>
    </source>
</evidence>
<keyword evidence="11" id="KW-1185">Reference proteome</keyword>
<keyword evidence="7" id="KW-0342">GTP-binding</keyword>
<dbReference type="InterPro" id="IPR007197">
    <property type="entry name" value="rSAM"/>
</dbReference>
<dbReference type="InterPro" id="IPR006638">
    <property type="entry name" value="Elp3/MiaA/NifB-like_rSAM"/>
</dbReference>
<evidence type="ECO:0000313" key="10">
    <source>
        <dbReference type="EMBL" id="GLI52526.1"/>
    </source>
</evidence>
<comment type="caution">
    <text evidence="10">The sequence shown here is derived from an EMBL/GenBank/DDBJ whole genome shotgun (WGS) entry which is preliminary data.</text>
</comment>
<name>A0A9W6GEP8_9BACT</name>